<evidence type="ECO:0000256" key="6">
    <source>
        <dbReference type="RuleBase" id="RU003943"/>
    </source>
</evidence>
<feature type="transmembrane region" description="Helical" evidence="7">
    <location>
        <begin position="12"/>
        <end position="30"/>
    </location>
</feature>
<proteinExistence type="inferred from homology"/>
<evidence type="ECO:0000256" key="5">
    <source>
        <dbReference type="ARBA" id="ARBA00023136"/>
    </source>
</evidence>
<feature type="transmembrane region" description="Helical" evidence="7">
    <location>
        <begin position="205"/>
        <end position="225"/>
    </location>
</feature>
<feature type="transmembrane region" description="Helical" evidence="7">
    <location>
        <begin position="96"/>
        <end position="113"/>
    </location>
</feature>
<organism evidence="8 9">
    <name type="scientific">Sphaerotilus microaerophilus</name>
    <dbReference type="NCBI Taxonomy" id="2914710"/>
    <lineage>
        <taxon>Bacteria</taxon>
        <taxon>Pseudomonadati</taxon>
        <taxon>Pseudomonadota</taxon>
        <taxon>Betaproteobacteria</taxon>
        <taxon>Burkholderiales</taxon>
        <taxon>Sphaerotilaceae</taxon>
        <taxon>Sphaerotilus</taxon>
    </lineage>
</organism>
<evidence type="ECO:0000256" key="4">
    <source>
        <dbReference type="ARBA" id="ARBA00022989"/>
    </source>
</evidence>
<dbReference type="EMBL" id="AP025730">
    <property type="protein sequence ID" value="BDI03521.1"/>
    <property type="molecule type" value="Genomic_DNA"/>
</dbReference>
<dbReference type="PANTHER" id="PTHR30477:SF19">
    <property type="entry name" value="METAL ABC TRANSPORTER PERMEASE"/>
    <property type="match status" value="1"/>
</dbReference>
<name>A0ABM7YH58_9BURK</name>
<evidence type="ECO:0000256" key="3">
    <source>
        <dbReference type="ARBA" id="ARBA00022692"/>
    </source>
</evidence>
<keyword evidence="9" id="KW-1185">Reference proteome</keyword>
<dbReference type="Pfam" id="PF00950">
    <property type="entry name" value="ABC-3"/>
    <property type="match status" value="2"/>
</dbReference>
<feature type="transmembrane region" description="Helical" evidence="7">
    <location>
        <begin position="65"/>
        <end position="84"/>
    </location>
</feature>
<dbReference type="RefSeq" id="WP_251971804.1">
    <property type="nucleotide sequence ID" value="NZ_AP025730.1"/>
</dbReference>
<protein>
    <submittedName>
        <fullName evidence="8">ABC transporter</fullName>
    </submittedName>
</protein>
<dbReference type="PANTHER" id="PTHR30477">
    <property type="entry name" value="ABC-TRANSPORTER METAL-BINDING PROTEIN"/>
    <property type="match status" value="1"/>
</dbReference>
<feature type="transmembrane region" description="Helical" evidence="7">
    <location>
        <begin position="125"/>
        <end position="152"/>
    </location>
</feature>
<keyword evidence="5 7" id="KW-0472">Membrane</keyword>
<accession>A0ABM7YH58</accession>
<dbReference type="SUPFAM" id="SSF81345">
    <property type="entry name" value="ABC transporter involved in vitamin B12 uptake, BtuC"/>
    <property type="match status" value="1"/>
</dbReference>
<reference evidence="8" key="1">
    <citation type="submission" date="2022-04" db="EMBL/GenBank/DDBJ databases">
        <title>Whole genome sequence of Sphaerotilus sp. FB-5.</title>
        <authorList>
            <person name="Takeda M."/>
            <person name="Narihara S."/>
            <person name="Akimoto M."/>
            <person name="Akimoto R."/>
            <person name="Nishiyashiki S."/>
            <person name="Murakami T."/>
        </authorList>
    </citation>
    <scope>NUCLEOTIDE SEQUENCE</scope>
    <source>
        <strain evidence="8">FB-5</strain>
    </source>
</reference>
<evidence type="ECO:0000256" key="2">
    <source>
        <dbReference type="ARBA" id="ARBA00008034"/>
    </source>
</evidence>
<feature type="transmembrane region" description="Helical" evidence="7">
    <location>
        <begin position="231"/>
        <end position="249"/>
    </location>
</feature>
<dbReference type="Proteomes" id="UP001057498">
    <property type="component" value="Chromosome"/>
</dbReference>
<comment type="similarity">
    <text evidence="2 6">Belongs to the ABC-3 integral membrane protein family.</text>
</comment>
<evidence type="ECO:0000313" key="9">
    <source>
        <dbReference type="Proteomes" id="UP001057498"/>
    </source>
</evidence>
<evidence type="ECO:0000256" key="7">
    <source>
        <dbReference type="SAM" id="Phobius"/>
    </source>
</evidence>
<evidence type="ECO:0000256" key="1">
    <source>
        <dbReference type="ARBA" id="ARBA00004141"/>
    </source>
</evidence>
<dbReference type="InterPro" id="IPR001626">
    <property type="entry name" value="ABC_TroCD"/>
</dbReference>
<dbReference type="InterPro" id="IPR037294">
    <property type="entry name" value="ABC_BtuC-like"/>
</dbReference>
<sequence length="267" mass="27271">MTWAALDPSILGPAFVAGLLVLLTHVPLGMQVLQRGIVFIDLAIAQIAGIGVIAADALGWATSGWAGQAAAAAAALGGALLLTWTERRWPEIQEALIGVSFVLASCLGLLLLASNPHGGEHLKDLLVGQILWVTPAQLGVMAGLTLPIGVLWAVAGERLGRLGFYLLFALAVTASVQLVGVYLVFASLILPALATRRQRGRRRMGVALGLGAAAYALGLALSALLDAPSGAVVVLVMAALAALVAALVARRPAADANRQPLPASGGR</sequence>
<feature type="transmembrane region" description="Helical" evidence="7">
    <location>
        <begin position="36"/>
        <end position="58"/>
    </location>
</feature>
<keyword evidence="4 7" id="KW-1133">Transmembrane helix</keyword>
<gene>
    <name evidence="8" type="primary">znuB</name>
    <name evidence="8" type="ORF">CATMQ487_04910</name>
</gene>
<comment type="subcellular location">
    <subcellularLocation>
        <location evidence="6">Cell membrane</location>
        <topology evidence="6">Multi-pass membrane protein</topology>
    </subcellularLocation>
    <subcellularLocation>
        <location evidence="1">Membrane</location>
        <topology evidence="1">Multi-pass membrane protein</topology>
    </subcellularLocation>
</comment>
<keyword evidence="6" id="KW-0813">Transport</keyword>
<feature type="transmembrane region" description="Helical" evidence="7">
    <location>
        <begin position="164"/>
        <end position="193"/>
    </location>
</feature>
<keyword evidence="3 6" id="KW-0812">Transmembrane</keyword>
<evidence type="ECO:0000313" key="8">
    <source>
        <dbReference type="EMBL" id="BDI03521.1"/>
    </source>
</evidence>